<accession>A0ABP6GEU0</accession>
<proteinExistence type="predicted"/>
<dbReference type="PRINTS" id="PR00455">
    <property type="entry name" value="HTHTETR"/>
</dbReference>
<dbReference type="PANTHER" id="PTHR30055">
    <property type="entry name" value="HTH-TYPE TRANSCRIPTIONAL REGULATOR RUTR"/>
    <property type="match status" value="1"/>
</dbReference>
<keyword evidence="7" id="KW-1185">Reference proteome</keyword>
<evidence type="ECO:0000313" key="7">
    <source>
        <dbReference type="Proteomes" id="UP001501842"/>
    </source>
</evidence>
<dbReference type="Proteomes" id="UP001501842">
    <property type="component" value="Unassembled WGS sequence"/>
</dbReference>
<feature type="domain" description="HTH tetR-type" evidence="5">
    <location>
        <begin position="10"/>
        <end position="70"/>
    </location>
</feature>
<evidence type="ECO:0000256" key="4">
    <source>
        <dbReference type="PROSITE-ProRule" id="PRU00335"/>
    </source>
</evidence>
<dbReference type="RefSeq" id="WP_344448688.1">
    <property type="nucleotide sequence ID" value="NZ_BAAATZ010000003.1"/>
</dbReference>
<dbReference type="PROSITE" id="PS01081">
    <property type="entry name" value="HTH_TETR_1"/>
    <property type="match status" value="1"/>
</dbReference>
<keyword evidence="1" id="KW-0805">Transcription regulation</keyword>
<evidence type="ECO:0000256" key="2">
    <source>
        <dbReference type="ARBA" id="ARBA00023125"/>
    </source>
</evidence>
<dbReference type="PROSITE" id="PS50977">
    <property type="entry name" value="HTH_TETR_2"/>
    <property type="match status" value="1"/>
</dbReference>
<dbReference type="InterPro" id="IPR036271">
    <property type="entry name" value="Tet_transcr_reg_TetR-rel_C_sf"/>
</dbReference>
<dbReference type="EMBL" id="BAAATZ010000003">
    <property type="protein sequence ID" value="GAA2720147.1"/>
    <property type="molecule type" value="Genomic_DNA"/>
</dbReference>
<comment type="caution">
    <text evidence="6">The sequence shown here is derived from an EMBL/GenBank/DDBJ whole genome shotgun (WGS) entry which is preliminary data.</text>
</comment>
<dbReference type="InterPro" id="IPR050109">
    <property type="entry name" value="HTH-type_TetR-like_transc_reg"/>
</dbReference>
<dbReference type="PANTHER" id="PTHR30055:SF234">
    <property type="entry name" value="HTH-TYPE TRANSCRIPTIONAL REGULATOR BETI"/>
    <property type="match status" value="1"/>
</dbReference>
<evidence type="ECO:0000256" key="1">
    <source>
        <dbReference type="ARBA" id="ARBA00023015"/>
    </source>
</evidence>
<dbReference type="Pfam" id="PF00440">
    <property type="entry name" value="TetR_N"/>
    <property type="match status" value="1"/>
</dbReference>
<name>A0ABP6GEU0_9ACTN</name>
<sequence length="201" mass="22382">MTGRREQNRRETRTRVLDAARRLFLERGVEGTTAAELASAARISRATFFNYFSTKDDLLTALWEEQVGNLGALITQALARPAPTRERVLLLFTDLVDAVDRRPGYLAMVTFELERAGSQEATAVRSALFHEQLRRIVDAGLRQGDVRTDYGPALLTEMIGAVYLSVLRNMRLEPDYDLRANAPEAGRFIADGVCRPGPSSP</sequence>
<evidence type="ECO:0000256" key="3">
    <source>
        <dbReference type="ARBA" id="ARBA00023163"/>
    </source>
</evidence>
<feature type="DNA-binding region" description="H-T-H motif" evidence="4">
    <location>
        <begin position="33"/>
        <end position="52"/>
    </location>
</feature>
<dbReference type="InterPro" id="IPR023772">
    <property type="entry name" value="DNA-bd_HTH_TetR-type_CS"/>
</dbReference>
<reference evidence="7" key="1">
    <citation type="journal article" date="2019" name="Int. J. Syst. Evol. Microbiol.">
        <title>The Global Catalogue of Microorganisms (GCM) 10K type strain sequencing project: providing services to taxonomists for standard genome sequencing and annotation.</title>
        <authorList>
            <consortium name="The Broad Institute Genomics Platform"/>
            <consortium name="The Broad Institute Genome Sequencing Center for Infectious Disease"/>
            <person name="Wu L."/>
            <person name="Ma J."/>
        </authorList>
    </citation>
    <scope>NUCLEOTIDE SEQUENCE [LARGE SCALE GENOMIC DNA]</scope>
    <source>
        <strain evidence="7">JCM 8201</strain>
    </source>
</reference>
<dbReference type="SUPFAM" id="SSF46689">
    <property type="entry name" value="Homeodomain-like"/>
    <property type="match status" value="1"/>
</dbReference>
<keyword evidence="3" id="KW-0804">Transcription</keyword>
<organism evidence="6 7">
    <name type="scientific">Actinocorallia aurantiaca</name>
    <dbReference type="NCBI Taxonomy" id="46204"/>
    <lineage>
        <taxon>Bacteria</taxon>
        <taxon>Bacillati</taxon>
        <taxon>Actinomycetota</taxon>
        <taxon>Actinomycetes</taxon>
        <taxon>Streptosporangiales</taxon>
        <taxon>Thermomonosporaceae</taxon>
        <taxon>Actinocorallia</taxon>
    </lineage>
</organism>
<dbReference type="Gene3D" id="1.10.357.10">
    <property type="entry name" value="Tetracycline Repressor, domain 2"/>
    <property type="match status" value="1"/>
</dbReference>
<dbReference type="InterPro" id="IPR009057">
    <property type="entry name" value="Homeodomain-like_sf"/>
</dbReference>
<dbReference type="SUPFAM" id="SSF48498">
    <property type="entry name" value="Tetracyclin repressor-like, C-terminal domain"/>
    <property type="match status" value="1"/>
</dbReference>
<protein>
    <submittedName>
        <fullName evidence="6">TetR/AcrR family transcriptional regulator</fullName>
    </submittedName>
</protein>
<gene>
    <name evidence="6" type="ORF">GCM10010439_07390</name>
</gene>
<evidence type="ECO:0000313" key="6">
    <source>
        <dbReference type="EMBL" id="GAA2720147.1"/>
    </source>
</evidence>
<evidence type="ECO:0000259" key="5">
    <source>
        <dbReference type="PROSITE" id="PS50977"/>
    </source>
</evidence>
<dbReference type="InterPro" id="IPR001647">
    <property type="entry name" value="HTH_TetR"/>
</dbReference>
<keyword evidence="2 4" id="KW-0238">DNA-binding</keyword>